<dbReference type="PANTHER" id="PTHR48090">
    <property type="entry name" value="UNDECAPRENYL-PHOSPHATE 4-DEOXY-4-FORMAMIDO-L-ARABINOSE TRANSFERASE-RELATED"/>
    <property type="match status" value="1"/>
</dbReference>
<dbReference type="PANTHER" id="PTHR48090:SF1">
    <property type="entry name" value="PROPHAGE BACTOPRENOL GLUCOSYL TRANSFERASE HOMOLOG"/>
    <property type="match status" value="1"/>
</dbReference>
<dbReference type="SUPFAM" id="SSF53448">
    <property type="entry name" value="Nucleotide-diphospho-sugar transferases"/>
    <property type="match status" value="1"/>
</dbReference>
<dbReference type="AlphaFoldDB" id="A0A9D1XEY3"/>
<feature type="compositionally biased region" description="Basic and acidic residues" evidence="7">
    <location>
        <begin position="307"/>
        <end position="326"/>
    </location>
</feature>
<feature type="domain" description="Glycosyltransferase 2-like" evidence="9">
    <location>
        <begin position="6"/>
        <end position="162"/>
    </location>
</feature>
<evidence type="ECO:0000256" key="3">
    <source>
        <dbReference type="ARBA" id="ARBA00022679"/>
    </source>
</evidence>
<evidence type="ECO:0000256" key="6">
    <source>
        <dbReference type="ARBA" id="ARBA00023136"/>
    </source>
</evidence>
<organism evidence="10 11">
    <name type="scientific">Candidatus Fusicatenibacter merdavium</name>
    <dbReference type="NCBI Taxonomy" id="2838600"/>
    <lineage>
        <taxon>Bacteria</taxon>
        <taxon>Bacillati</taxon>
        <taxon>Bacillota</taxon>
        <taxon>Clostridia</taxon>
        <taxon>Lachnospirales</taxon>
        <taxon>Lachnospiraceae</taxon>
        <taxon>Fusicatenibacter</taxon>
    </lineage>
</organism>
<evidence type="ECO:0000313" key="11">
    <source>
        <dbReference type="Proteomes" id="UP000886890"/>
    </source>
</evidence>
<feature type="transmembrane region" description="Helical" evidence="8">
    <location>
        <begin position="229"/>
        <end position="250"/>
    </location>
</feature>
<dbReference type="InterPro" id="IPR029044">
    <property type="entry name" value="Nucleotide-diphossugar_trans"/>
</dbReference>
<evidence type="ECO:0000256" key="5">
    <source>
        <dbReference type="ARBA" id="ARBA00022989"/>
    </source>
</evidence>
<dbReference type="CDD" id="cd04187">
    <property type="entry name" value="DPM1_like_bac"/>
    <property type="match status" value="1"/>
</dbReference>
<sequence>MNKMVSVVIPAYNEEGMIAKTAATISAILTDAAIDYELIFVNDGSRDSTWDRIRKAAGENPAVRGVCFSRNFGKEAAMFAGMYYAKGACCVVIDCDLQHPPEKIVEMYRLWEQGYEIIEAVKTDRGKESFLHTLSARCFYKIISEVTGIDMSRASDFKLLDRKAVNVLLNMKEKNAFFRALSSWIGFRTTQVEFEVRERTVGESKWSTWSLIRYAVSNVTAFSAAPMQIVTVLGILMLCASLVLGVISLYQKFMGTALGGFTTVIIIQLFTGSIIMISLGIIGYYISKIYEEIKGRPRYVVSETCGEEEKKNKGEKKTDEHLEENL</sequence>
<feature type="region of interest" description="Disordered" evidence="7">
    <location>
        <begin position="304"/>
        <end position="326"/>
    </location>
</feature>
<dbReference type="InterPro" id="IPR050256">
    <property type="entry name" value="Glycosyltransferase_2"/>
</dbReference>
<feature type="transmembrane region" description="Helical" evidence="8">
    <location>
        <begin position="262"/>
        <end position="286"/>
    </location>
</feature>
<keyword evidence="4 8" id="KW-0812">Transmembrane</keyword>
<evidence type="ECO:0000259" key="9">
    <source>
        <dbReference type="Pfam" id="PF00535"/>
    </source>
</evidence>
<keyword evidence="2" id="KW-0328">Glycosyltransferase</keyword>
<keyword evidence="5 8" id="KW-1133">Transmembrane helix</keyword>
<reference evidence="10" key="1">
    <citation type="journal article" date="2021" name="PeerJ">
        <title>Extensive microbial diversity within the chicken gut microbiome revealed by metagenomics and culture.</title>
        <authorList>
            <person name="Gilroy R."/>
            <person name="Ravi A."/>
            <person name="Getino M."/>
            <person name="Pursley I."/>
            <person name="Horton D.L."/>
            <person name="Alikhan N.F."/>
            <person name="Baker D."/>
            <person name="Gharbi K."/>
            <person name="Hall N."/>
            <person name="Watson M."/>
            <person name="Adriaenssens E.M."/>
            <person name="Foster-Nyarko E."/>
            <person name="Jarju S."/>
            <person name="Secka A."/>
            <person name="Antonio M."/>
            <person name="Oren A."/>
            <person name="Chaudhuri R.R."/>
            <person name="La Ragione R."/>
            <person name="Hildebrand F."/>
            <person name="Pallen M.J."/>
        </authorList>
    </citation>
    <scope>NUCLEOTIDE SEQUENCE</scope>
    <source>
        <strain evidence="10">CHK183-1962</strain>
    </source>
</reference>
<evidence type="ECO:0000256" key="1">
    <source>
        <dbReference type="ARBA" id="ARBA00004141"/>
    </source>
</evidence>
<dbReference type="GO" id="GO:0005886">
    <property type="term" value="C:plasma membrane"/>
    <property type="evidence" value="ECO:0007669"/>
    <property type="project" value="TreeGrafter"/>
</dbReference>
<dbReference type="InterPro" id="IPR001173">
    <property type="entry name" value="Glyco_trans_2-like"/>
</dbReference>
<evidence type="ECO:0000256" key="7">
    <source>
        <dbReference type="SAM" id="MobiDB-lite"/>
    </source>
</evidence>
<gene>
    <name evidence="10" type="ORF">H9734_09780</name>
</gene>
<dbReference type="EMBL" id="DXEK01000161">
    <property type="protein sequence ID" value="HIX77866.1"/>
    <property type="molecule type" value="Genomic_DNA"/>
</dbReference>
<evidence type="ECO:0000256" key="4">
    <source>
        <dbReference type="ARBA" id="ARBA00022692"/>
    </source>
</evidence>
<evidence type="ECO:0000313" key="10">
    <source>
        <dbReference type="EMBL" id="HIX77866.1"/>
    </source>
</evidence>
<keyword evidence="6 8" id="KW-0472">Membrane</keyword>
<comment type="caution">
    <text evidence="10">The sequence shown here is derived from an EMBL/GenBank/DDBJ whole genome shotgun (WGS) entry which is preliminary data.</text>
</comment>
<dbReference type="Gene3D" id="3.90.550.10">
    <property type="entry name" value="Spore Coat Polysaccharide Biosynthesis Protein SpsA, Chain A"/>
    <property type="match status" value="1"/>
</dbReference>
<accession>A0A9D1XEY3</accession>
<comment type="subcellular location">
    <subcellularLocation>
        <location evidence="1">Membrane</location>
        <topology evidence="1">Multi-pass membrane protein</topology>
    </subcellularLocation>
</comment>
<keyword evidence="3" id="KW-0808">Transferase</keyword>
<evidence type="ECO:0000256" key="2">
    <source>
        <dbReference type="ARBA" id="ARBA00022676"/>
    </source>
</evidence>
<proteinExistence type="predicted"/>
<evidence type="ECO:0000256" key="8">
    <source>
        <dbReference type="SAM" id="Phobius"/>
    </source>
</evidence>
<dbReference type="GO" id="GO:0016757">
    <property type="term" value="F:glycosyltransferase activity"/>
    <property type="evidence" value="ECO:0007669"/>
    <property type="project" value="UniProtKB-KW"/>
</dbReference>
<dbReference type="Pfam" id="PF00535">
    <property type="entry name" value="Glycos_transf_2"/>
    <property type="match status" value="1"/>
</dbReference>
<dbReference type="Proteomes" id="UP000886890">
    <property type="component" value="Unassembled WGS sequence"/>
</dbReference>
<protein>
    <submittedName>
        <fullName evidence="10">Glycosyltransferase family 2 protein</fullName>
    </submittedName>
</protein>
<reference evidence="10" key="2">
    <citation type="submission" date="2021-04" db="EMBL/GenBank/DDBJ databases">
        <authorList>
            <person name="Gilroy R."/>
        </authorList>
    </citation>
    <scope>NUCLEOTIDE SEQUENCE</scope>
    <source>
        <strain evidence="10">CHK183-1962</strain>
    </source>
</reference>
<name>A0A9D1XEY3_9FIRM</name>